<dbReference type="Pfam" id="PF00126">
    <property type="entry name" value="HTH_1"/>
    <property type="match status" value="1"/>
</dbReference>
<keyword evidence="3" id="KW-0238">DNA-binding</keyword>
<dbReference type="Gene3D" id="3.40.190.290">
    <property type="match status" value="1"/>
</dbReference>
<evidence type="ECO:0000256" key="2">
    <source>
        <dbReference type="ARBA" id="ARBA00023015"/>
    </source>
</evidence>
<dbReference type="SUPFAM" id="SSF53850">
    <property type="entry name" value="Periplasmic binding protein-like II"/>
    <property type="match status" value="1"/>
</dbReference>
<evidence type="ECO:0000313" key="7">
    <source>
        <dbReference type="Proteomes" id="UP000626210"/>
    </source>
</evidence>
<protein>
    <submittedName>
        <fullName evidence="6">LysR family transcriptional regulator</fullName>
    </submittedName>
</protein>
<dbReference type="Pfam" id="PF03466">
    <property type="entry name" value="LysR_substrate"/>
    <property type="match status" value="1"/>
</dbReference>
<keyword evidence="7" id="KW-1185">Reference proteome</keyword>
<dbReference type="InterPro" id="IPR050950">
    <property type="entry name" value="HTH-type_LysR_regulators"/>
</dbReference>
<reference evidence="7" key="1">
    <citation type="journal article" date="2019" name="Int. J. Syst. Evol. Microbiol.">
        <title>The Global Catalogue of Microorganisms (GCM) 10K type strain sequencing project: providing services to taxonomists for standard genome sequencing and annotation.</title>
        <authorList>
            <consortium name="The Broad Institute Genomics Platform"/>
            <consortium name="The Broad Institute Genome Sequencing Center for Infectious Disease"/>
            <person name="Wu L."/>
            <person name="Ma J."/>
        </authorList>
    </citation>
    <scope>NUCLEOTIDE SEQUENCE [LARGE SCALE GENOMIC DNA]</scope>
    <source>
        <strain evidence="7">KCTC 23314</strain>
    </source>
</reference>
<keyword evidence="2" id="KW-0805">Transcription regulation</keyword>
<dbReference type="InterPro" id="IPR036390">
    <property type="entry name" value="WH_DNA-bd_sf"/>
</dbReference>
<proteinExistence type="inferred from homology"/>
<feature type="domain" description="HTH lysR-type" evidence="5">
    <location>
        <begin position="17"/>
        <end position="74"/>
    </location>
</feature>
<evidence type="ECO:0000256" key="4">
    <source>
        <dbReference type="ARBA" id="ARBA00023163"/>
    </source>
</evidence>
<dbReference type="EMBL" id="BMYK01000018">
    <property type="protein sequence ID" value="GHC94272.1"/>
    <property type="molecule type" value="Genomic_DNA"/>
</dbReference>
<name>A0ABQ3G800_9BURK</name>
<dbReference type="InterPro" id="IPR000847">
    <property type="entry name" value="LysR_HTH_N"/>
</dbReference>
<dbReference type="PANTHER" id="PTHR30419:SF2">
    <property type="entry name" value="LYSR FAMILY TRANSCRIPTIONAL REGULATOR"/>
    <property type="match status" value="1"/>
</dbReference>
<sequence length="307" mass="32668">MTGPAPTLPLAMATRRLDPYSLRLFASAAEEGSIARAAAREHLSASALSRRIADLEHAFGVPLLVRSPLGIRLTDAGRLVHARGLQLEAGLDALLREVQSHDGRVSGLVRLCANESSVIGFLPERLQRFRQAYPEVTIALQERLSDEVLRACLDDATDVGVAVAHAVPAGLDAWDFADDPLAVLLPAAHPLAGSDSLRFAEVAQQPLVCVQSGGALDRQLRERAAATGLPLQVAVAVHSFDGVARMVEAGLGLAILPRSAARAYAGAPQFARRPLAEDWAPRMLRLYALHKTPRPAAVAALIEALRA</sequence>
<dbReference type="SUPFAM" id="SSF46785">
    <property type="entry name" value="Winged helix' DNA-binding domain"/>
    <property type="match status" value="1"/>
</dbReference>
<dbReference type="PANTHER" id="PTHR30419">
    <property type="entry name" value="HTH-TYPE TRANSCRIPTIONAL REGULATOR YBHD"/>
    <property type="match status" value="1"/>
</dbReference>
<dbReference type="Proteomes" id="UP000626210">
    <property type="component" value="Unassembled WGS sequence"/>
</dbReference>
<dbReference type="InterPro" id="IPR005119">
    <property type="entry name" value="LysR_subst-bd"/>
</dbReference>
<keyword evidence="4" id="KW-0804">Transcription</keyword>
<gene>
    <name evidence="6" type="ORF">GCM10007320_46060</name>
</gene>
<dbReference type="InterPro" id="IPR036388">
    <property type="entry name" value="WH-like_DNA-bd_sf"/>
</dbReference>
<dbReference type="PROSITE" id="PS50931">
    <property type="entry name" value="HTH_LYSR"/>
    <property type="match status" value="1"/>
</dbReference>
<dbReference type="Gene3D" id="1.10.10.10">
    <property type="entry name" value="Winged helix-like DNA-binding domain superfamily/Winged helix DNA-binding domain"/>
    <property type="match status" value="1"/>
</dbReference>
<evidence type="ECO:0000259" key="5">
    <source>
        <dbReference type="PROSITE" id="PS50931"/>
    </source>
</evidence>
<evidence type="ECO:0000256" key="3">
    <source>
        <dbReference type="ARBA" id="ARBA00023125"/>
    </source>
</evidence>
<evidence type="ECO:0000256" key="1">
    <source>
        <dbReference type="ARBA" id="ARBA00009437"/>
    </source>
</evidence>
<evidence type="ECO:0000313" key="6">
    <source>
        <dbReference type="EMBL" id="GHC94272.1"/>
    </source>
</evidence>
<comment type="similarity">
    <text evidence="1">Belongs to the LysR transcriptional regulatory family.</text>
</comment>
<organism evidence="6 7">
    <name type="scientific">Pseudorhodoferax aquiterrae</name>
    <dbReference type="NCBI Taxonomy" id="747304"/>
    <lineage>
        <taxon>Bacteria</taxon>
        <taxon>Pseudomonadati</taxon>
        <taxon>Pseudomonadota</taxon>
        <taxon>Betaproteobacteria</taxon>
        <taxon>Burkholderiales</taxon>
        <taxon>Comamonadaceae</taxon>
    </lineage>
</organism>
<comment type="caution">
    <text evidence="6">The sequence shown here is derived from an EMBL/GenBank/DDBJ whole genome shotgun (WGS) entry which is preliminary data.</text>
</comment>
<accession>A0ABQ3G800</accession>